<comment type="similarity">
    <text evidence="1 3">Belongs to the short-chain dehydrogenases/reductases (SDR) family.</text>
</comment>
<evidence type="ECO:0008006" key="6">
    <source>
        <dbReference type="Google" id="ProtNLM"/>
    </source>
</evidence>
<dbReference type="PANTHER" id="PTHR42901">
    <property type="entry name" value="ALCOHOL DEHYDROGENASE"/>
    <property type="match status" value="1"/>
</dbReference>
<dbReference type="Pfam" id="PF00106">
    <property type="entry name" value="adh_short"/>
    <property type="match status" value="1"/>
</dbReference>
<keyword evidence="2" id="KW-0560">Oxidoreductase</keyword>
<dbReference type="eggNOG" id="COG0300">
    <property type="taxonomic scope" value="Bacteria"/>
</dbReference>
<sequence length="268" mass="30352">MVNSRKSSLMNKRTALITGATQGIGYYFSRIMARNRVDLVLIDKNEDLLMDLALDLYQRYGVRVKFIPFDLSKTNAPFVVYNDIIKDGFRIDYLINSAGVGDYGFFHETDWEKEREMINLNVVSLVQLTKLFVNDMVIHGKGRVLNVASTAAFQPGPSMAVYYATKAFVLSFSEAIANELKNSGITVTALCPDPQQSGLQHLAEIEVNKLLRGRKLPKDWEVAEFGFHSMIEGKTVAVNGFMNRLWLNTRRLFRKNITQPATLTKERA</sequence>
<dbReference type="PANTHER" id="PTHR42901:SF1">
    <property type="entry name" value="ALCOHOL DEHYDROGENASE"/>
    <property type="match status" value="1"/>
</dbReference>
<evidence type="ECO:0000313" key="4">
    <source>
        <dbReference type="EMBL" id="AFD08916.1"/>
    </source>
</evidence>
<keyword evidence="5" id="KW-1185">Reference proteome</keyword>
<evidence type="ECO:0000256" key="2">
    <source>
        <dbReference type="ARBA" id="ARBA00023002"/>
    </source>
</evidence>
<accession>H8KLZ4</accession>
<dbReference type="PIRSF" id="PIRSF000126">
    <property type="entry name" value="11-beta-HSD1"/>
    <property type="match status" value="1"/>
</dbReference>
<dbReference type="Gene3D" id="3.40.50.720">
    <property type="entry name" value="NAD(P)-binding Rossmann-like Domain"/>
    <property type="match status" value="1"/>
</dbReference>
<dbReference type="PRINTS" id="PR00080">
    <property type="entry name" value="SDRFAMILY"/>
</dbReference>
<dbReference type="Proteomes" id="UP000007590">
    <property type="component" value="Chromosome"/>
</dbReference>
<dbReference type="InterPro" id="IPR036291">
    <property type="entry name" value="NAD(P)-bd_dom_sf"/>
</dbReference>
<dbReference type="SUPFAM" id="SSF51735">
    <property type="entry name" value="NAD(P)-binding Rossmann-fold domains"/>
    <property type="match status" value="1"/>
</dbReference>
<dbReference type="InterPro" id="IPR002347">
    <property type="entry name" value="SDR_fam"/>
</dbReference>
<dbReference type="STRING" id="929556.Solca_3921"/>
<evidence type="ECO:0000256" key="3">
    <source>
        <dbReference type="RuleBase" id="RU000363"/>
    </source>
</evidence>
<proteinExistence type="inferred from homology"/>
<name>H8KLZ4_SOLCM</name>
<organism evidence="4 5">
    <name type="scientific">Solitalea canadensis (strain ATCC 29591 / DSM 3403 / JCM 21819 / LMG 8368 / NBRC 15130 / NCIMB 12057 / USAM 9D)</name>
    <name type="common">Flexibacter canadensis</name>
    <dbReference type="NCBI Taxonomy" id="929556"/>
    <lineage>
        <taxon>Bacteria</taxon>
        <taxon>Pseudomonadati</taxon>
        <taxon>Bacteroidota</taxon>
        <taxon>Sphingobacteriia</taxon>
        <taxon>Sphingobacteriales</taxon>
        <taxon>Sphingobacteriaceae</taxon>
        <taxon>Solitalea</taxon>
    </lineage>
</organism>
<dbReference type="AlphaFoldDB" id="H8KLZ4"/>
<dbReference type="PRINTS" id="PR00081">
    <property type="entry name" value="GDHRDH"/>
</dbReference>
<dbReference type="HOGENOM" id="CLU_010194_2_1_10"/>
<dbReference type="KEGG" id="scn:Solca_3921"/>
<protein>
    <recommendedName>
        <fullName evidence="6">Short-chain alcohol dehydrogenase</fullName>
    </recommendedName>
</protein>
<reference evidence="4" key="1">
    <citation type="submission" date="2012-02" db="EMBL/GenBank/DDBJ databases">
        <title>The complete genome of Solitalea canadensis DSM 3403.</title>
        <authorList>
            <consortium name="US DOE Joint Genome Institute (JGI-PGF)"/>
            <person name="Lucas S."/>
            <person name="Copeland A."/>
            <person name="Lapidus A."/>
            <person name="Glavina del Rio T."/>
            <person name="Dalin E."/>
            <person name="Tice H."/>
            <person name="Bruce D."/>
            <person name="Goodwin L."/>
            <person name="Pitluck S."/>
            <person name="Peters L."/>
            <person name="Ovchinnikova G."/>
            <person name="Lu M."/>
            <person name="Kyrpides N."/>
            <person name="Mavromatis K."/>
            <person name="Ivanova N."/>
            <person name="Brettin T."/>
            <person name="Detter J.C."/>
            <person name="Han C."/>
            <person name="Larimer F."/>
            <person name="Land M."/>
            <person name="Hauser L."/>
            <person name="Markowitz V."/>
            <person name="Cheng J.-F."/>
            <person name="Hugenholtz P."/>
            <person name="Woyke T."/>
            <person name="Wu D."/>
            <person name="Spring S."/>
            <person name="Schroeder M."/>
            <person name="Kopitz M."/>
            <person name="Brambilla E."/>
            <person name="Klenk H.-P."/>
            <person name="Eisen J.A."/>
        </authorList>
    </citation>
    <scope>NUCLEOTIDE SEQUENCE</scope>
    <source>
        <strain evidence="4">DSM 3403</strain>
    </source>
</reference>
<evidence type="ECO:0000313" key="5">
    <source>
        <dbReference type="Proteomes" id="UP000007590"/>
    </source>
</evidence>
<evidence type="ECO:0000256" key="1">
    <source>
        <dbReference type="ARBA" id="ARBA00006484"/>
    </source>
</evidence>
<gene>
    <name evidence="4" type="ordered locus">Solca_3921</name>
</gene>
<dbReference type="EMBL" id="CP003349">
    <property type="protein sequence ID" value="AFD08916.1"/>
    <property type="molecule type" value="Genomic_DNA"/>
</dbReference>
<dbReference type="GO" id="GO:0016491">
    <property type="term" value="F:oxidoreductase activity"/>
    <property type="evidence" value="ECO:0007669"/>
    <property type="project" value="UniProtKB-KW"/>
</dbReference>
<dbReference type="CDD" id="cd05233">
    <property type="entry name" value="SDR_c"/>
    <property type="match status" value="1"/>
</dbReference>